<evidence type="ECO:0000256" key="9">
    <source>
        <dbReference type="ARBA" id="ARBA00022839"/>
    </source>
</evidence>
<dbReference type="GO" id="GO:0017108">
    <property type="term" value="F:5'-flap endonuclease activity"/>
    <property type="evidence" value="ECO:0007669"/>
    <property type="project" value="TreeGrafter"/>
</dbReference>
<evidence type="ECO:0000256" key="7">
    <source>
        <dbReference type="ARBA" id="ARBA00022763"/>
    </source>
</evidence>
<evidence type="ECO:0000256" key="1">
    <source>
        <dbReference type="ARBA" id="ARBA00001946"/>
    </source>
</evidence>
<dbReference type="InterPro" id="IPR006086">
    <property type="entry name" value="XPG-I_dom"/>
</dbReference>
<dbReference type="AlphaFoldDB" id="A0A317XQ50"/>
<evidence type="ECO:0000256" key="10">
    <source>
        <dbReference type="ARBA" id="ARBA00022842"/>
    </source>
</evidence>
<organism evidence="17 18">
    <name type="scientific">Testicularia cyperi</name>
    <dbReference type="NCBI Taxonomy" id="1882483"/>
    <lineage>
        <taxon>Eukaryota</taxon>
        <taxon>Fungi</taxon>
        <taxon>Dikarya</taxon>
        <taxon>Basidiomycota</taxon>
        <taxon>Ustilaginomycotina</taxon>
        <taxon>Ustilaginomycetes</taxon>
        <taxon>Ustilaginales</taxon>
        <taxon>Anthracoideaceae</taxon>
        <taxon>Testicularia</taxon>
    </lineage>
</organism>
<keyword evidence="3" id="KW-0235">DNA replication</keyword>
<protein>
    <submittedName>
        <fullName evidence="17">PIN domain-like protein</fullName>
    </submittedName>
</protein>
<dbReference type="Pfam" id="PF00867">
    <property type="entry name" value="XPG_I"/>
    <property type="match status" value="1"/>
</dbReference>
<keyword evidence="10" id="KW-0460">Magnesium</keyword>
<proteinExistence type="inferred from homology"/>
<keyword evidence="6" id="KW-0255">Endonuclease</keyword>
<dbReference type="SMART" id="SM00279">
    <property type="entry name" value="HhH2"/>
    <property type="match status" value="1"/>
</dbReference>
<evidence type="ECO:0000256" key="5">
    <source>
        <dbReference type="ARBA" id="ARBA00022723"/>
    </source>
</evidence>
<evidence type="ECO:0000256" key="8">
    <source>
        <dbReference type="ARBA" id="ARBA00022801"/>
    </source>
</evidence>
<dbReference type="GO" id="GO:0006260">
    <property type="term" value="P:DNA replication"/>
    <property type="evidence" value="ECO:0007669"/>
    <property type="project" value="UniProtKB-KW"/>
</dbReference>
<dbReference type="EMBL" id="KZ819192">
    <property type="protein sequence ID" value="PWZ00425.1"/>
    <property type="molecule type" value="Genomic_DNA"/>
</dbReference>
<reference evidence="17 18" key="1">
    <citation type="journal article" date="2018" name="Mol. Biol. Evol.">
        <title>Broad Genomic Sampling Reveals a Smut Pathogenic Ancestry of the Fungal Clade Ustilaginomycotina.</title>
        <authorList>
            <person name="Kijpornyongpan T."/>
            <person name="Mondo S.J."/>
            <person name="Barry K."/>
            <person name="Sandor L."/>
            <person name="Lee J."/>
            <person name="Lipzen A."/>
            <person name="Pangilinan J."/>
            <person name="LaButti K."/>
            <person name="Hainaut M."/>
            <person name="Henrissat B."/>
            <person name="Grigoriev I.V."/>
            <person name="Spatafora J.W."/>
            <person name="Aime M.C."/>
        </authorList>
    </citation>
    <scope>NUCLEOTIDE SEQUENCE [LARGE SCALE GENOMIC DNA]</scope>
    <source>
        <strain evidence="17 18">MCA 3645</strain>
    </source>
</reference>
<keyword evidence="13" id="KW-0539">Nucleus</keyword>
<evidence type="ECO:0000313" key="17">
    <source>
        <dbReference type="EMBL" id="PWZ00425.1"/>
    </source>
</evidence>
<dbReference type="SUPFAM" id="SSF47807">
    <property type="entry name" value="5' to 3' exonuclease, C-terminal subdomain"/>
    <property type="match status" value="1"/>
</dbReference>
<dbReference type="InterPro" id="IPR008918">
    <property type="entry name" value="HhH2"/>
</dbReference>
<dbReference type="GO" id="GO:0005737">
    <property type="term" value="C:cytoplasm"/>
    <property type="evidence" value="ECO:0007669"/>
    <property type="project" value="TreeGrafter"/>
</dbReference>
<dbReference type="STRING" id="1882483.A0A317XQ50"/>
<evidence type="ECO:0000313" key="18">
    <source>
        <dbReference type="Proteomes" id="UP000246740"/>
    </source>
</evidence>
<dbReference type="InterPro" id="IPR029060">
    <property type="entry name" value="PIN-like_dom_sf"/>
</dbReference>
<dbReference type="InParanoid" id="A0A317XQ50"/>
<feature type="domain" description="XPG N-terminal" evidence="16">
    <location>
        <begin position="9"/>
        <end position="107"/>
    </location>
</feature>
<dbReference type="InterPro" id="IPR006084">
    <property type="entry name" value="XPG/Rad2"/>
</dbReference>
<evidence type="ECO:0000259" key="16">
    <source>
        <dbReference type="SMART" id="SM00485"/>
    </source>
</evidence>
<accession>A0A317XQ50</accession>
<evidence type="ECO:0000256" key="12">
    <source>
        <dbReference type="ARBA" id="ARBA00023204"/>
    </source>
</evidence>
<evidence type="ECO:0000256" key="2">
    <source>
        <dbReference type="ARBA" id="ARBA00022553"/>
    </source>
</evidence>
<dbReference type="GO" id="GO:0003677">
    <property type="term" value="F:DNA binding"/>
    <property type="evidence" value="ECO:0007669"/>
    <property type="project" value="InterPro"/>
</dbReference>
<dbReference type="OrthoDB" id="31113at2759"/>
<dbReference type="Gene3D" id="3.40.50.1010">
    <property type="entry name" value="5'-nuclease"/>
    <property type="match status" value="2"/>
</dbReference>
<comment type="cofactor">
    <cofactor evidence="1">
        <name>Mg(2+)</name>
        <dbReference type="ChEBI" id="CHEBI:18420"/>
    </cofactor>
</comment>
<evidence type="ECO:0000256" key="4">
    <source>
        <dbReference type="ARBA" id="ARBA00022722"/>
    </source>
</evidence>
<dbReference type="PANTHER" id="PTHR11081">
    <property type="entry name" value="FLAP ENDONUCLEASE FAMILY MEMBER"/>
    <property type="match status" value="1"/>
</dbReference>
<evidence type="ECO:0000256" key="14">
    <source>
        <dbReference type="ARBA" id="ARBA00034726"/>
    </source>
</evidence>
<keyword evidence="11" id="KW-0496">Mitochondrion</keyword>
<dbReference type="InterPro" id="IPR006085">
    <property type="entry name" value="XPG_DNA_repair_N"/>
</dbReference>
<keyword evidence="7" id="KW-0227">DNA damage</keyword>
<gene>
    <name evidence="17" type="ORF">BCV70DRAFT_188702</name>
</gene>
<keyword evidence="12" id="KW-0234">DNA repair</keyword>
<dbReference type="Proteomes" id="UP000246740">
    <property type="component" value="Unassembled WGS sequence"/>
</dbReference>
<dbReference type="SMART" id="SM00485">
    <property type="entry name" value="XPGN"/>
    <property type="match status" value="1"/>
</dbReference>
<dbReference type="CDD" id="cd09901">
    <property type="entry name" value="H3TH_FEN1-like"/>
    <property type="match status" value="1"/>
</dbReference>
<evidence type="ECO:0000256" key="6">
    <source>
        <dbReference type="ARBA" id="ARBA00022759"/>
    </source>
</evidence>
<dbReference type="GO" id="GO:0006281">
    <property type="term" value="P:DNA repair"/>
    <property type="evidence" value="ECO:0007669"/>
    <property type="project" value="UniProtKB-KW"/>
</dbReference>
<dbReference type="FunFam" id="1.10.150.20:FF:000009">
    <property type="entry name" value="Flap endonuclease 1"/>
    <property type="match status" value="1"/>
</dbReference>
<evidence type="ECO:0000256" key="13">
    <source>
        <dbReference type="ARBA" id="ARBA00023242"/>
    </source>
</evidence>
<keyword evidence="2" id="KW-0597">Phosphoprotein</keyword>
<dbReference type="Pfam" id="PF00752">
    <property type="entry name" value="XPG_N"/>
    <property type="match status" value="1"/>
</dbReference>
<keyword evidence="9" id="KW-0269">Exonuclease</keyword>
<dbReference type="GO" id="GO:0046872">
    <property type="term" value="F:metal ion binding"/>
    <property type="evidence" value="ECO:0007669"/>
    <property type="project" value="UniProtKB-KW"/>
</dbReference>
<dbReference type="GO" id="GO:0008409">
    <property type="term" value="F:5'-3' exonuclease activity"/>
    <property type="evidence" value="ECO:0007669"/>
    <property type="project" value="TreeGrafter"/>
</dbReference>
<evidence type="ECO:0000256" key="15">
    <source>
        <dbReference type="SAM" id="Coils"/>
    </source>
</evidence>
<dbReference type="InterPro" id="IPR036279">
    <property type="entry name" value="5-3_exonuclease_C_sf"/>
</dbReference>
<evidence type="ECO:0000256" key="3">
    <source>
        <dbReference type="ARBA" id="ARBA00022705"/>
    </source>
</evidence>
<dbReference type="PANTHER" id="PTHR11081:SF9">
    <property type="entry name" value="FLAP ENDONUCLEASE 1"/>
    <property type="match status" value="1"/>
</dbReference>
<keyword evidence="15" id="KW-0175">Coiled coil</keyword>
<dbReference type="GO" id="GO:0005634">
    <property type="term" value="C:nucleus"/>
    <property type="evidence" value="ECO:0007669"/>
    <property type="project" value="TreeGrafter"/>
</dbReference>
<sequence>MRPSASVAGIKGIFPLIKTLTPQARSPPFSLTALQGLKLAIDATLLVQRLHFADDPHPSRHVIGFHRLITSLRQHGIVPFMVFDHPLKRLALKDREQVKRKQKREIDRIRSRLERERSERLHGLGYYLDALRSLTAAERQRVGSLLRTWQDRGRHDGEAVLSDAMEELFGSRAYAIAFRLFTFWSQFESTLERLGDSQSKGQRTLTDSERQIYISITRQLVATSSTQLQTTGAPIEAEAASDQAPTPSLASLTTMNTTLSKTYNRATSPLSATIYQDCAKLSTLMAVPVFWTGDGTRAGGGRIHEAEAYASSLVRSGFADAVASEDSDVLLYDTVLLRGLMGGIKSPAGAGRDAGRKKLEFVSGKRVRYGLFPRHELESLYNKLKHAGASSTTDRELSDEEYDKMARSMMLDFALLCGTDFNRTVPGIGPKTALRLLKEHGSISAILKQESKKFQPPDGLSIKEYEAELRDARMVFLNPPKVRATARSILGSAAAQDAPSSDHPGQLSKVEHAFYPETAAPQRQDDNQIKVVDVAESSGDPESLVACTAEIATDASDDGSVEGQDSELVIDLSGQDLAVDPSISEVSYDRQAVLEFLRSRDIFRSSLTGIDGSDSTSRSQDWRDLLDLELGLGPIQRPGDATLGSLASARGGDPRASAMGADFFGEGRQADGKGGVACWRPHLEEGVKRETTACAT</sequence>
<keyword evidence="8" id="KW-0378">Hydrolase</keyword>
<keyword evidence="5" id="KW-0479">Metal-binding</keyword>
<keyword evidence="4" id="KW-0540">Nuclease</keyword>
<dbReference type="Gene3D" id="1.10.150.20">
    <property type="entry name" value="5' to 3' exonuclease, C-terminal subdomain"/>
    <property type="match status" value="1"/>
</dbReference>
<evidence type="ECO:0000256" key="11">
    <source>
        <dbReference type="ARBA" id="ARBA00023128"/>
    </source>
</evidence>
<name>A0A317XQ50_9BASI</name>
<comment type="similarity">
    <text evidence="14">Belongs to the XPG/RAD2 endonuclease family. FEN1 subfamily.</text>
</comment>
<keyword evidence="18" id="KW-1185">Reference proteome</keyword>
<dbReference type="SUPFAM" id="SSF88723">
    <property type="entry name" value="PIN domain-like"/>
    <property type="match status" value="1"/>
</dbReference>
<feature type="coiled-coil region" evidence="15">
    <location>
        <begin position="92"/>
        <end position="119"/>
    </location>
</feature>